<organism evidence="1 2">
    <name type="scientific">Thelephora ganbajun</name>
    <name type="common">Ganba fungus</name>
    <dbReference type="NCBI Taxonomy" id="370292"/>
    <lineage>
        <taxon>Eukaryota</taxon>
        <taxon>Fungi</taxon>
        <taxon>Dikarya</taxon>
        <taxon>Basidiomycota</taxon>
        <taxon>Agaricomycotina</taxon>
        <taxon>Agaricomycetes</taxon>
        <taxon>Thelephorales</taxon>
        <taxon>Thelephoraceae</taxon>
        <taxon>Thelephora</taxon>
    </lineage>
</organism>
<evidence type="ECO:0000313" key="1">
    <source>
        <dbReference type="EMBL" id="KAF9648657.1"/>
    </source>
</evidence>
<comment type="caution">
    <text evidence="1">The sequence shown here is derived from an EMBL/GenBank/DDBJ whole genome shotgun (WGS) entry which is preliminary data.</text>
</comment>
<reference evidence="1" key="2">
    <citation type="journal article" date="2020" name="Nat. Commun.">
        <title>Large-scale genome sequencing of mycorrhizal fungi provides insights into the early evolution of symbiotic traits.</title>
        <authorList>
            <person name="Miyauchi S."/>
            <person name="Kiss E."/>
            <person name="Kuo A."/>
            <person name="Drula E."/>
            <person name="Kohler A."/>
            <person name="Sanchez-Garcia M."/>
            <person name="Morin E."/>
            <person name="Andreopoulos B."/>
            <person name="Barry K.W."/>
            <person name="Bonito G."/>
            <person name="Buee M."/>
            <person name="Carver A."/>
            <person name="Chen C."/>
            <person name="Cichocki N."/>
            <person name="Clum A."/>
            <person name="Culley D."/>
            <person name="Crous P.W."/>
            <person name="Fauchery L."/>
            <person name="Girlanda M."/>
            <person name="Hayes R.D."/>
            <person name="Keri Z."/>
            <person name="LaButti K."/>
            <person name="Lipzen A."/>
            <person name="Lombard V."/>
            <person name="Magnuson J."/>
            <person name="Maillard F."/>
            <person name="Murat C."/>
            <person name="Nolan M."/>
            <person name="Ohm R.A."/>
            <person name="Pangilinan J."/>
            <person name="Pereira M.F."/>
            <person name="Perotto S."/>
            <person name="Peter M."/>
            <person name="Pfister S."/>
            <person name="Riley R."/>
            <person name="Sitrit Y."/>
            <person name="Stielow J.B."/>
            <person name="Szollosi G."/>
            <person name="Zifcakova L."/>
            <person name="Stursova M."/>
            <person name="Spatafora J.W."/>
            <person name="Tedersoo L."/>
            <person name="Vaario L.M."/>
            <person name="Yamada A."/>
            <person name="Yan M."/>
            <person name="Wang P."/>
            <person name="Xu J."/>
            <person name="Bruns T."/>
            <person name="Baldrian P."/>
            <person name="Vilgalys R."/>
            <person name="Dunand C."/>
            <person name="Henrissat B."/>
            <person name="Grigoriev I.V."/>
            <person name="Hibbett D."/>
            <person name="Nagy L.G."/>
            <person name="Martin F.M."/>
        </authorList>
    </citation>
    <scope>NUCLEOTIDE SEQUENCE</scope>
    <source>
        <strain evidence="1">P2</strain>
    </source>
</reference>
<accession>A0ACB6ZGF5</accession>
<name>A0ACB6ZGF5_THEGA</name>
<evidence type="ECO:0000313" key="2">
    <source>
        <dbReference type="Proteomes" id="UP000886501"/>
    </source>
</evidence>
<gene>
    <name evidence="1" type="ORF">BDM02DRAFT_3186979</name>
</gene>
<protein>
    <submittedName>
        <fullName evidence="1">Uncharacterized protein</fullName>
    </submittedName>
</protein>
<dbReference type="EMBL" id="MU118010">
    <property type="protein sequence ID" value="KAF9648657.1"/>
    <property type="molecule type" value="Genomic_DNA"/>
</dbReference>
<keyword evidence="2" id="KW-1185">Reference proteome</keyword>
<reference evidence="1" key="1">
    <citation type="submission" date="2019-10" db="EMBL/GenBank/DDBJ databases">
        <authorList>
            <consortium name="DOE Joint Genome Institute"/>
            <person name="Kuo A."/>
            <person name="Miyauchi S."/>
            <person name="Kiss E."/>
            <person name="Drula E."/>
            <person name="Kohler A."/>
            <person name="Sanchez-Garcia M."/>
            <person name="Andreopoulos B."/>
            <person name="Barry K.W."/>
            <person name="Bonito G."/>
            <person name="Buee M."/>
            <person name="Carver A."/>
            <person name="Chen C."/>
            <person name="Cichocki N."/>
            <person name="Clum A."/>
            <person name="Culley D."/>
            <person name="Crous P.W."/>
            <person name="Fauchery L."/>
            <person name="Girlanda M."/>
            <person name="Hayes R."/>
            <person name="Keri Z."/>
            <person name="Labutti K."/>
            <person name="Lipzen A."/>
            <person name="Lombard V."/>
            <person name="Magnuson J."/>
            <person name="Maillard F."/>
            <person name="Morin E."/>
            <person name="Murat C."/>
            <person name="Nolan M."/>
            <person name="Ohm R."/>
            <person name="Pangilinan J."/>
            <person name="Pereira M."/>
            <person name="Perotto S."/>
            <person name="Peter M."/>
            <person name="Riley R."/>
            <person name="Sitrit Y."/>
            <person name="Stielow B."/>
            <person name="Szollosi G."/>
            <person name="Zifcakova L."/>
            <person name="Stursova M."/>
            <person name="Spatafora J.W."/>
            <person name="Tedersoo L."/>
            <person name="Vaario L.-M."/>
            <person name="Yamada A."/>
            <person name="Yan M."/>
            <person name="Wang P."/>
            <person name="Xu J."/>
            <person name="Bruns T."/>
            <person name="Baldrian P."/>
            <person name="Vilgalys R."/>
            <person name="Henrissat B."/>
            <person name="Grigoriev I.V."/>
            <person name="Hibbett D."/>
            <person name="Nagy L.G."/>
            <person name="Martin F.M."/>
        </authorList>
    </citation>
    <scope>NUCLEOTIDE SEQUENCE</scope>
    <source>
        <strain evidence="1">P2</strain>
    </source>
</reference>
<proteinExistence type="predicted"/>
<sequence>MIDTSAPAETPSRKREREISQEPMTPSVESRPLFGGDSPSSPRPSSSRSSRPSPKKGRLFGPGSLDKTTEEEQQDLDSPETNGHGSGPTSVLAVVEEDNGVEHKMVILVSGSPPHETKMRQISEGVHGIEMKKADAGDDGRVITPTPFPTTEDSADKNKSANSEEPPTTLIDSVVPDVVQLETITSAAESPAVIDEPLPPLDRPKRASADYLLPFPGSRRGSDSSVEQEKGLKRKLGDRAVSESREAECVGKKASKKDVTDAATTCVAGTKRARDEEDKDPNPKEAKRPSPPPEKTAKKEAEEPPIASPPKMVGFMAYANIRPIMPPKEPLSSESTKRQREDADEDANPRETKRPSPPPDKDIIGDPKPTTSGGGFLAFASTKSPFASVKGPNVFGTSSTKTTAPPSPSPSPWSSGVRTPLTPSHDQTRPVFGSTSSPYVRPGSPGPAFGRSNSPSSRKLHTVGGINKSTTSAFSAYATNGFSGFSPTPKKTKAVEENGKKQEGSPDGSEKSDEEDTSEEKDGMSFGERLRSQKDDQGSGEDEKPVLTEQEVVTGEEEEETAYQVRGKLFALSEQNQWSERGTGLLKLNVRRTDGGGARLVMRKDAVYTVLLNTTLFKGMKCSYAPQDQRYLRFSTFDRAGAPTHYNLRLANARIAGELLDEIIAHIP</sequence>
<dbReference type="Proteomes" id="UP000886501">
    <property type="component" value="Unassembled WGS sequence"/>
</dbReference>